<dbReference type="EMBL" id="BK014664">
    <property type="protein sequence ID" value="DAD66938.1"/>
    <property type="molecule type" value="Genomic_DNA"/>
</dbReference>
<evidence type="ECO:0000313" key="1">
    <source>
        <dbReference type="EMBL" id="DAD66938.1"/>
    </source>
</evidence>
<proteinExistence type="predicted"/>
<sequence>MSRRRHKHLNEYTCCEQCSKSMAAVGTYTCNRKTIIENYMPTEEYFWCDGEMFIRMEYEK</sequence>
<accession>A0A8S5LAW9</accession>
<protein>
    <submittedName>
        <fullName evidence="1">Uncharacterized protein</fullName>
    </submittedName>
</protein>
<reference evidence="1" key="1">
    <citation type="journal article" date="2021" name="Proc. Natl. Acad. Sci. U.S.A.">
        <title>A Catalog of Tens of Thousands of Viruses from Human Metagenomes Reveals Hidden Associations with Chronic Diseases.</title>
        <authorList>
            <person name="Tisza M.J."/>
            <person name="Buck C.B."/>
        </authorList>
    </citation>
    <scope>NUCLEOTIDE SEQUENCE</scope>
    <source>
        <strain evidence="1">Ctv2R2</strain>
    </source>
</reference>
<name>A0A8S5LAW9_9CAUD</name>
<organism evidence="1">
    <name type="scientific">Siphoviridae sp. ctv2R2</name>
    <dbReference type="NCBI Taxonomy" id="2823609"/>
    <lineage>
        <taxon>Viruses</taxon>
        <taxon>Duplodnaviria</taxon>
        <taxon>Heunggongvirae</taxon>
        <taxon>Uroviricota</taxon>
        <taxon>Caudoviricetes</taxon>
    </lineage>
</organism>